<proteinExistence type="predicted"/>
<accession>A0A8B6X8F8</accession>
<evidence type="ECO:0000313" key="2">
    <source>
        <dbReference type="RefSeq" id="WP_034411000.1"/>
    </source>
</evidence>
<organism evidence="1 2">
    <name type="scientific">Derxia gummosa DSM 723</name>
    <dbReference type="NCBI Taxonomy" id="1121388"/>
    <lineage>
        <taxon>Bacteria</taxon>
        <taxon>Pseudomonadati</taxon>
        <taxon>Pseudomonadota</taxon>
        <taxon>Betaproteobacteria</taxon>
        <taxon>Burkholderiales</taxon>
        <taxon>Alcaligenaceae</taxon>
        <taxon>Derxia</taxon>
    </lineage>
</organism>
<dbReference type="AlphaFoldDB" id="A0A8B6X8F8"/>
<dbReference type="Proteomes" id="UP000675920">
    <property type="component" value="Unplaced"/>
</dbReference>
<dbReference type="Pfam" id="PF07394">
    <property type="entry name" value="DUF1501"/>
    <property type="match status" value="1"/>
</dbReference>
<dbReference type="InterPro" id="IPR010869">
    <property type="entry name" value="DUF1501"/>
</dbReference>
<sequence>MDRRHFLRAAGALGALGVTPISLPVAQAATGYRALVAVMLYGGNDGMNTVVPLDATRYAQYCSVRGSLALLKTADTEHVRGPIAPIGDGSWGLHPRLAALQGLADAGRLASVFNVGPIVRPTTRSDFAAWRYLNDATKLPEALFSHSDQQKLWQNGAARTDASTVGATGWGARVAEKSGAGIYSFSGNSRFGTGATRSALILPGPGSQMAGGLSAWQPDATWAPNIALSNAFLMTMKAPTTDPLFKAFAKLRGNALDAVGRLGGIVAATPGGTGSNSAIDTAFQRGYACGTATLTAYSQSLGKQLYQVAKMIAANATVGGSRHIYFVSLGGFDTHGNQPDQHADLLSQVGIGLASFHEAMASLGLTDSVTSFTMSDFGRTFKPNSSSGTDHAWGNTQLVLGGAVNGGGWGSYPELTLGGPDDAGISSWEYQGRWIPTTSVDQYAATLGGWLGLSASTLLTVFPNLGNFATRDLGFMKA</sequence>
<dbReference type="PROSITE" id="PS51318">
    <property type="entry name" value="TAT"/>
    <property type="match status" value="1"/>
</dbReference>
<dbReference type="InterPro" id="IPR006311">
    <property type="entry name" value="TAT_signal"/>
</dbReference>
<dbReference type="OrthoDB" id="9779968at2"/>
<keyword evidence="1" id="KW-1185">Reference proteome</keyword>
<reference evidence="2" key="1">
    <citation type="submission" date="2025-08" db="UniProtKB">
        <authorList>
            <consortium name="RefSeq"/>
        </authorList>
    </citation>
    <scope>IDENTIFICATION</scope>
</reference>
<protein>
    <submittedName>
        <fullName evidence="2">DUF1501 domain-containing protein</fullName>
    </submittedName>
</protein>
<name>A0A8B6X8F8_9BURK</name>
<dbReference type="PANTHER" id="PTHR43737">
    <property type="entry name" value="BLL7424 PROTEIN"/>
    <property type="match status" value="1"/>
</dbReference>
<dbReference type="RefSeq" id="WP_034411000.1">
    <property type="nucleotide sequence ID" value="NZ_AXWS01000008.1"/>
</dbReference>
<evidence type="ECO:0000313" key="1">
    <source>
        <dbReference type="Proteomes" id="UP000675920"/>
    </source>
</evidence>
<dbReference type="PANTHER" id="PTHR43737:SF1">
    <property type="entry name" value="DUF1501 DOMAIN-CONTAINING PROTEIN"/>
    <property type="match status" value="1"/>
</dbReference>